<organism evidence="1 2">
    <name type="scientific">Thelohanellus kitauei</name>
    <name type="common">Myxosporean</name>
    <dbReference type="NCBI Taxonomy" id="669202"/>
    <lineage>
        <taxon>Eukaryota</taxon>
        <taxon>Metazoa</taxon>
        <taxon>Cnidaria</taxon>
        <taxon>Myxozoa</taxon>
        <taxon>Myxosporea</taxon>
        <taxon>Bivalvulida</taxon>
        <taxon>Platysporina</taxon>
        <taxon>Myxobolidae</taxon>
        <taxon>Thelohanellus</taxon>
    </lineage>
</organism>
<comment type="caution">
    <text evidence="1">The sequence shown here is derived from an EMBL/GenBank/DDBJ whole genome shotgun (WGS) entry which is preliminary data.</text>
</comment>
<gene>
    <name evidence="1" type="ORF">RF11_04040</name>
</gene>
<dbReference type="EMBL" id="JWZT01001748">
    <property type="protein sequence ID" value="KII71495.1"/>
    <property type="molecule type" value="Genomic_DNA"/>
</dbReference>
<evidence type="ECO:0000313" key="1">
    <source>
        <dbReference type="EMBL" id="KII71495.1"/>
    </source>
</evidence>
<dbReference type="Proteomes" id="UP000031668">
    <property type="component" value="Unassembled WGS sequence"/>
</dbReference>
<reference evidence="1 2" key="1">
    <citation type="journal article" date="2014" name="Genome Biol. Evol.">
        <title>The genome of the myxosporean Thelohanellus kitauei shows adaptations to nutrient acquisition within its fish host.</title>
        <authorList>
            <person name="Yang Y."/>
            <person name="Xiong J."/>
            <person name="Zhou Z."/>
            <person name="Huo F."/>
            <person name="Miao W."/>
            <person name="Ran C."/>
            <person name="Liu Y."/>
            <person name="Zhang J."/>
            <person name="Feng J."/>
            <person name="Wang M."/>
            <person name="Wang M."/>
            <person name="Wang L."/>
            <person name="Yao B."/>
        </authorList>
    </citation>
    <scope>NUCLEOTIDE SEQUENCE [LARGE SCALE GENOMIC DNA]</scope>
    <source>
        <strain evidence="1">Wuqing</strain>
    </source>
</reference>
<sequence>MELTNTYEYRSYANFTGWRFECHQRPIDVDLSETVIVYPGQDYEVIINDVPFKTRIRCTYHVFDGLVSWDPYFGDFKLNNLRLLTRENNDIPRNRENHVLLYEAKPEITRCILFGKPLILFEYIENGETYASFFYGMTSYGEKNQLRILEKIRSQLISMCKASRLQEAAQIEHFTWFS</sequence>
<name>A0A0C2N596_THEKT</name>
<proteinExistence type="predicted"/>
<protein>
    <submittedName>
        <fullName evidence="1">Uncharacterized protein</fullName>
    </submittedName>
</protein>
<evidence type="ECO:0000313" key="2">
    <source>
        <dbReference type="Proteomes" id="UP000031668"/>
    </source>
</evidence>
<keyword evidence="2" id="KW-1185">Reference proteome</keyword>
<accession>A0A0C2N596</accession>
<dbReference type="AlphaFoldDB" id="A0A0C2N596"/>